<keyword evidence="5 7" id="KW-1133">Transmembrane helix</keyword>
<dbReference type="Gene3D" id="1.10.3720.10">
    <property type="entry name" value="MetI-like"/>
    <property type="match status" value="1"/>
</dbReference>
<dbReference type="Pfam" id="PF00528">
    <property type="entry name" value="BPD_transp_1"/>
    <property type="match status" value="1"/>
</dbReference>
<evidence type="ECO:0000256" key="5">
    <source>
        <dbReference type="ARBA" id="ARBA00022989"/>
    </source>
</evidence>
<dbReference type="InterPro" id="IPR035906">
    <property type="entry name" value="MetI-like_sf"/>
</dbReference>
<dbReference type="OrthoDB" id="9797472at2"/>
<dbReference type="STRING" id="1469647.BC351_09875"/>
<accession>A0A1V4H9A3</accession>
<evidence type="ECO:0000256" key="1">
    <source>
        <dbReference type="ARBA" id="ARBA00004651"/>
    </source>
</evidence>
<evidence type="ECO:0000256" key="6">
    <source>
        <dbReference type="ARBA" id="ARBA00023136"/>
    </source>
</evidence>
<evidence type="ECO:0000256" key="4">
    <source>
        <dbReference type="ARBA" id="ARBA00022692"/>
    </source>
</evidence>
<evidence type="ECO:0000313" key="10">
    <source>
        <dbReference type="Proteomes" id="UP000190626"/>
    </source>
</evidence>
<keyword evidence="2 7" id="KW-0813">Transport</keyword>
<dbReference type="Proteomes" id="UP000190626">
    <property type="component" value="Unassembled WGS sequence"/>
</dbReference>
<keyword evidence="4 7" id="KW-0812">Transmembrane</keyword>
<keyword evidence="6 7" id="KW-0472">Membrane</keyword>
<dbReference type="InterPro" id="IPR025966">
    <property type="entry name" value="OppC_N"/>
</dbReference>
<dbReference type="RefSeq" id="WP_079420504.1">
    <property type="nucleotide sequence ID" value="NZ_MBTG01000056.1"/>
</dbReference>
<dbReference type="AlphaFoldDB" id="A0A1V4H9A3"/>
<name>A0A1V4H9A3_9BACL</name>
<organism evidence="9 10">
    <name type="scientific">Paenibacillus ferrarius</name>
    <dbReference type="NCBI Taxonomy" id="1469647"/>
    <lineage>
        <taxon>Bacteria</taxon>
        <taxon>Bacillati</taxon>
        <taxon>Bacillota</taxon>
        <taxon>Bacilli</taxon>
        <taxon>Bacillales</taxon>
        <taxon>Paenibacillaceae</taxon>
        <taxon>Paenibacillus</taxon>
    </lineage>
</organism>
<dbReference type="InterPro" id="IPR050366">
    <property type="entry name" value="BP-dependent_transpt_permease"/>
</dbReference>
<evidence type="ECO:0000256" key="2">
    <source>
        <dbReference type="ARBA" id="ARBA00022448"/>
    </source>
</evidence>
<feature type="domain" description="ABC transmembrane type-1" evidence="8">
    <location>
        <begin position="108"/>
        <end position="297"/>
    </location>
</feature>
<evidence type="ECO:0000313" key="9">
    <source>
        <dbReference type="EMBL" id="OPH47731.1"/>
    </source>
</evidence>
<dbReference type="EMBL" id="MBTG01000056">
    <property type="protein sequence ID" value="OPH47731.1"/>
    <property type="molecule type" value="Genomic_DNA"/>
</dbReference>
<evidence type="ECO:0000259" key="8">
    <source>
        <dbReference type="PROSITE" id="PS50928"/>
    </source>
</evidence>
<comment type="caution">
    <text evidence="9">The sequence shown here is derived from an EMBL/GenBank/DDBJ whole genome shotgun (WGS) entry which is preliminary data.</text>
</comment>
<feature type="transmembrane region" description="Helical" evidence="7">
    <location>
        <begin position="47"/>
        <end position="68"/>
    </location>
</feature>
<reference evidence="10" key="1">
    <citation type="submission" date="2016-07" db="EMBL/GenBank/DDBJ databases">
        <authorList>
            <person name="Florea S."/>
            <person name="Webb J.S."/>
            <person name="Jaromczyk J."/>
            <person name="Schardl C.L."/>
        </authorList>
    </citation>
    <scope>NUCLEOTIDE SEQUENCE [LARGE SCALE GENOMIC DNA]</scope>
    <source>
        <strain evidence="10">CY1</strain>
    </source>
</reference>
<protein>
    <submittedName>
        <fullName evidence="9">Diguanylate cyclase</fullName>
    </submittedName>
</protein>
<dbReference type="SUPFAM" id="SSF161098">
    <property type="entry name" value="MetI-like"/>
    <property type="match status" value="1"/>
</dbReference>
<evidence type="ECO:0000256" key="3">
    <source>
        <dbReference type="ARBA" id="ARBA00022475"/>
    </source>
</evidence>
<dbReference type="GO" id="GO:0005886">
    <property type="term" value="C:plasma membrane"/>
    <property type="evidence" value="ECO:0007669"/>
    <property type="project" value="UniProtKB-SubCell"/>
</dbReference>
<dbReference type="InterPro" id="IPR000515">
    <property type="entry name" value="MetI-like"/>
</dbReference>
<dbReference type="PANTHER" id="PTHR43386">
    <property type="entry name" value="OLIGOPEPTIDE TRANSPORT SYSTEM PERMEASE PROTEIN APPC"/>
    <property type="match status" value="1"/>
</dbReference>
<keyword evidence="3" id="KW-1003">Cell membrane</keyword>
<sequence length="310" mass="34118">MQTPNNTSEANFKFAPVSKTSLTGDRILRPSLNYWQDAWRRLKKNRLAMAGLIILAALILLAIIAPLVSSYDYQTQNLKLKNAMPSADHWFGTDDFGRDLWTRVWVGTRISLFIGITAALIDLVVGVIYGGISAYYGGKVDEVMQRTIEIVYAIPFLLIAILLIMVIGSGISSIIIAYSITGWVPMARLVRGQMLTLKEQEFVLASRTLGASPLRIIMRSLIPNALGIIIVQITFVVPSAIFTEAFLSFIGLGVVPPLASLGNLLSDGANVMRLYAYRLIVPTIVFSLILISFNVLGDGLRDALDPKMRK</sequence>
<feature type="transmembrane region" description="Helical" evidence="7">
    <location>
        <begin position="225"/>
        <end position="255"/>
    </location>
</feature>
<feature type="transmembrane region" description="Helical" evidence="7">
    <location>
        <begin position="275"/>
        <end position="300"/>
    </location>
</feature>
<feature type="transmembrane region" description="Helical" evidence="7">
    <location>
        <begin position="150"/>
        <end position="167"/>
    </location>
</feature>
<comment type="similarity">
    <text evidence="7">Belongs to the binding-protein-dependent transport system permease family.</text>
</comment>
<dbReference type="PANTHER" id="PTHR43386:SF22">
    <property type="entry name" value="OLIGOPEPTIDE TRANSPORT SYSTEM PERMEASE PROTEIN OPPC"/>
    <property type="match status" value="1"/>
</dbReference>
<proteinExistence type="inferred from homology"/>
<keyword evidence="10" id="KW-1185">Reference proteome</keyword>
<comment type="subcellular location">
    <subcellularLocation>
        <location evidence="1 7">Cell membrane</location>
        <topology evidence="1 7">Multi-pass membrane protein</topology>
    </subcellularLocation>
</comment>
<dbReference type="Pfam" id="PF12911">
    <property type="entry name" value="OppC_N"/>
    <property type="match status" value="1"/>
</dbReference>
<dbReference type="CDD" id="cd06261">
    <property type="entry name" value="TM_PBP2"/>
    <property type="match status" value="1"/>
</dbReference>
<feature type="transmembrane region" description="Helical" evidence="7">
    <location>
        <begin position="110"/>
        <end position="138"/>
    </location>
</feature>
<dbReference type="PROSITE" id="PS50928">
    <property type="entry name" value="ABC_TM1"/>
    <property type="match status" value="1"/>
</dbReference>
<dbReference type="GO" id="GO:0055085">
    <property type="term" value="P:transmembrane transport"/>
    <property type="evidence" value="ECO:0007669"/>
    <property type="project" value="InterPro"/>
</dbReference>
<evidence type="ECO:0000256" key="7">
    <source>
        <dbReference type="RuleBase" id="RU363032"/>
    </source>
</evidence>
<gene>
    <name evidence="9" type="ORF">BC351_09875</name>
</gene>